<feature type="region of interest" description="Disordered" evidence="21">
    <location>
        <begin position="1"/>
        <end position="54"/>
    </location>
</feature>
<evidence type="ECO:0000256" key="17">
    <source>
        <dbReference type="ARBA" id="ARBA00023125"/>
    </source>
</evidence>
<evidence type="ECO:0000256" key="4">
    <source>
        <dbReference type="ARBA" id="ARBA00022485"/>
    </source>
</evidence>
<dbReference type="GO" id="GO:0008270">
    <property type="term" value="F:zinc ion binding"/>
    <property type="evidence" value="ECO:0007669"/>
    <property type="project" value="UniProtKB-KW"/>
</dbReference>
<keyword evidence="14 20" id="KW-0239">DNA-directed DNA polymerase</keyword>
<dbReference type="GO" id="GO:0051539">
    <property type="term" value="F:4 iron, 4 sulfur cluster binding"/>
    <property type="evidence" value="ECO:0007669"/>
    <property type="project" value="UniProtKB-KW"/>
</dbReference>
<evidence type="ECO:0000256" key="5">
    <source>
        <dbReference type="ARBA" id="ARBA00022679"/>
    </source>
</evidence>
<keyword evidence="5 20" id="KW-0808">Transferase</keyword>
<evidence type="ECO:0000256" key="15">
    <source>
        <dbReference type="ARBA" id="ARBA00023004"/>
    </source>
</evidence>
<dbReference type="Gene3D" id="1.10.132.60">
    <property type="entry name" value="DNA polymerase family B, C-terminal domain"/>
    <property type="match status" value="1"/>
</dbReference>
<accession>A0A9Q0NAV3</accession>
<dbReference type="SMART" id="SM00486">
    <property type="entry name" value="POLBc"/>
    <property type="match status" value="1"/>
</dbReference>
<feature type="domain" description="DNA polymerase delta/zeta catalytic subunit N-terminal" evidence="25">
    <location>
        <begin position="126"/>
        <end position="203"/>
    </location>
</feature>
<evidence type="ECO:0000259" key="25">
    <source>
        <dbReference type="Pfam" id="PF24055"/>
    </source>
</evidence>
<dbReference type="InterPro" id="IPR056435">
    <property type="entry name" value="DPOD/Z_N"/>
</dbReference>
<comment type="catalytic activity">
    <reaction evidence="19 20">
        <text>DNA(n) + a 2'-deoxyribonucleoside 5'-triphosphate = DNA(n+1) + diphosphate</text>
        <dbReference type="Rhea" id="RHEA:22508"/>
        <dbReference type="Rhea" id="RHEA-COMP:17339"/>
        <dbReference type="Rhea" id="RHEA-COMP:17340"/>
        <dbReference type="ChEBI" id="CHEBI:33019"/>
        <dbReference type="ChEBI" id="CHEBI:61560"/>
        <dbReference type="ChEBI" id="CHEBI:173112"/>
        <dbReference type="EC" id="2.7.7.7"/>
    </reaction>
</comment>
<dbReference type="GO" id="GO:0045004">
    <property type="term" value="P:DNA replication proofreading"/>
    <property type="evidence" value="ECO:0007669"/>
    <property type="project" value="TreeGrafter"/>
</dbReference>
<evidence type="ECO:0000256" key="1">
    <source>
        <dbReference type="ARBA" id="ARBA00001966"/>
    </source>
</evidence>
<dbReference type="NCBIfam" id="TIGR00592">
    <property type="entry name" value="pol2"/>
    <property type="match status" value="1"/>
</dbReference>
<keyword evidence="8" id="KW-0540">Nuclease</keyword>
<dbReference type="FunFam" id="1.10.132.60:FF:000001">
    <property type="entry name" value="DNA polymerase"/>
    <property type="match status" value="1"/>
</dbReference>
<keyword evidence="17 20" id="KW-0238">DNA-binding</keyword>
<keyword evidence="11" id="KW-0378">Hydrolase</keyword>
<dbReference type="Gene3D" id="3.90.1600.10">
    <property type="entry name" value="Palm domain of DNA polymerase"/>
    <property type="match status" value="1"/>
</dbReference>
<dbReference type="GO" id="GO:0006287">
    <property type="term" value="P:base-excision repair, gap-filling"/>
    <property type="evidence" value="ECO:0007669"/>
    <property type="project" value="TreeGrafter"/>
</dbReference>
<dbReference type="GO" id="GO:0008296">
    <property type="term" value="F:3'-5'-DNA exonuclease activity"/>
    <property type="evidence" value="ECO:0007669"/>
    <property type="project" value="TreeGrafter"/>
</dbReference>
<dbReference type="EMBL" id="WJQU01000001">
    <property type="protein sequence ID" value="KAJ6646844.1"/>
    <property type="molecule type" value="Genomic_DNA"/>
</dbReference>
<keyword evidence="4 20" id="KW-0004">4Fe-4S</keyword>
<evidence type="ECO:0000256" key="2">
    <source>
        <dbReference type="ARBA" id="ARBA00004123"/>
    </source>
</evidence>
<dbReference type="CDD" id="cd05777">
    <property type="entry name" value="DNA_polB_delta_exo"/>
    <property type="match status" value="1"/>
</dbReference>
<dbReference type="GO" id="GO:0000166">
    <property type="term" value="F:nucleotide binding"/>
    <property type="evidence" value="ECO:0007669"/>
    <property type="project" value="InterPro"/>
</dbReference>
<dbReference type="InterPro" id="IPR050240">
    <property type="entry name" value="DNA_pol_type-B"/>
</dbReference>
<dbReference type="InterPro" id="IPR017964">
    <property type="entry name" value="DNA-dir_DNA_pol_B_CS"/>
</dbReference>
<dbReference type="Pfam" id="PF03104">
    <property type="entry name" value="DNA_pol_B_exo1"/>
    <property type="match status" value="1"/>
</dbReference>
<dbReference type="InterPro" id="IPR006172">
    <property type="entry name" value="DNA-dir_DNA_pol_B"/>
</dbReference>
<evidence type="ECO:0000256" key="8">
    <source>
        <dbReference type="ARBA" id="ARBA00022722"/>
    </source>
</evidence>
<keyword evidence="15 20" id="KW-0408">Iron</keyword>
<dbReference type="FunFam" id="1.10.287.690:FF:000001">
    <property type="entry name" value="DNA polymerase"/>
    <property type="match status" value="1"/>
</dbReference>
<dbReference type="Pfam" id="PF14260">
    <property type="entry name" value="zf-C4pol"/>
    <property type="match status" value="1"/>
</dbReference>
<dbReference type="CDD" id="cd05533">
    <property type="entry name" value="POLBc_delta"/>
    <property type="match status" value="1"/>
</dbReference>
<dbReference type="InterPro" id="IPR042087">
    <property type="entry name" value="DNA_pol_B_thumb"/>
</dbReference>
<dbReference type="GO" id="GO:0006297">
    <property type="term" value="P:nucleotide-excision repair, DNA gap filling"/>
    <property type="evidence" value="ECO:0007669"/>
    <property type="project" value="TreeGrafter"/>
</dbReference>
<comment type="caution">
    <text evidence="26">The sequence shown here is derived from an EMBL/GenBank/DDBJ whole genome shotgun (WGS) entry which is preliminary data.</text>
</comment>
<comment type="cofactor">
    <cofactor evidence="1 20">
        <name>[4Fe-4S] cluster</name>
        <dbReference type="ChEBI" id="CHEBI:49883"/>
    </cofactor>
</comment>
<evidence type="ECO:0000259" key="24">
    <source>
        <dbReference type="Pfam" id="PF14260"/>
    </source>
</evidence>
<dbReference type="InterPro" id="IPR012337">
    <property type="entry name" value="RNaseH-like_sf"/>
</dbReference>
<gene>
    <name evidence="26" type="primary">PolD1</name>
    <name evidence="26" type="ORF">Bhyg_02058</name>
</gene>
<evidence type="ECO:0000256" key="14">
    <source>
        <dbReference type="ARBA" id="ARBA00022932"/>
    </source>
</evidence>
<evidence type="ECO:0000256" key="12">
    <source>
        <dbReference type="ARBA" id="ARBA00022833"/>
    </source>
</evidence>
<keyword evidence="9 20" id="KW-0479">Metal-binding</keyword>
<dbReference type="FunFam" id="3.30.420.10:FF:000351">
    <property type="entry name" value="DNA polymerase"/>
    <property type="match status" value="1"/>
</dbReference>
<evidence type="ECO:0000256" key="10">
    <source>
        <dbReference type="ARBA" id="ARBA00022771"/>
    </source>
</evidence>
<name>A0A9Q0NAV3_9DIPT</name>
<dbReference type="InterPro" id="IPR025687">
    <property type="entry name" value="Znf-C4pol"/>
</dbReference>
<evidence type="ECO:0000259" key="23">
    <source>
        <dbReference type="Pfam" id="PF03104"/>
    </source>
</evidence>
<keyword evidence="12 20" id="KW-0862">Zinc</keyword>
<dbReference type="OrthoDB" id="2414538at2759"/>
<evidence type="ECO:0000256" key="3">
    <source>
        <dbReference type="ARBA" id="ARBA00005755"/>
    </source>
</evidence>
<feature type="domain" description="C4-type zinc-finger of DNA polymerase delta" evidence="24">
    <location>
        <begin position="997"/>
        <end position="1070"/>
    </location>
</feature>
<dbReference type="Pfam" id="PF24055">
    <property type="entry name" value="POL3_N"/>
    <property type="match status" value="1"/>
</dbReference>
<feature type="domain" description="DNA-directed DNA polymerase family B exonuclease" evidence="23">
    <location>
        <begin position="225"/>
        <end position="464"/>
    </location>
</feature>
<sequence length="1092" mass="124373">MDNKRKQFAGSQGSNGYGKKFRSNDDDDDNFASTFEADLAHMELEDSEPVIGDGPENQQTCIKWSRPEPPKLDPQSNPLTFQQIDIEHYIGQPMSGMPGSQMGPVPIMRMFGVTMEGNSVCCHVHGFTPYMYIGAPKGFENVDCRPFKEALNRAVIADMRSNKENLQEAILAVEILQRQSLMGYHGDAKFSFIKIVIALPRLLAAVKRLLEKEIIYDKFDFQDCRAYENNIDFDIRFMVDTNVVGCSWIEIPPGKWRRRYKNGVPGLDSRCQIEVDVAFDEFIAHEPEGEWAKVAPFRILSFDIECAGRKGIFPEPNHDPIIQIANMVIRQGDSEPFLRNVFTLNTCAPIVGSQVLSHDKETDMLDAWSSFIREVDPDIFTGYNINNFDFPYLLNRAAHLKVKNFEYLGRIKNIKSVIKDTVLQSKQMGRRENKFVNFEGRVPFDLLLVLIRDYKLRSYTLNAVSYHFLQEQKEDVHHSIITDLQNESDQTRRRLAVYCIKDAYLPLRLLNKLMCIVNYMEMARVTGVPLACLLTRGQQIKVVSQLLRKAKEKGYLMPSHTSQAAEDQFEGATVIEPKRGYYADPITTLDFASLYPSIMMAHNLCYTTLLQKPQLKESLGLTDDQINKTPMNCYFVKPSVRKGLLPEILESLLSARKRAKADLKVEKDPFRRSVLDGRQLALKISANSVYGFTGAQVGKLPCLEISGSVTAYGRTMIELCKHEVETKYTIENGYENDAVVIYGDTDSVMIKFGVKTLEKSMELGREAAEYVSSKFINPIKLEFEKVYFPYLLINKKRYAGLYFTRPDKYDKMDCKGIETVRRDNSPLVANLINSCLQKLLIDRNPDGAVEYAKQIISDLLCNRIDISQLVITKELTKSEYAAKQAHVELAAKMKKRDPGTAPKLGDRVPYVLTAASKNTPAYMKAEDPIYVLENCIPIDSKYYLENQLAKPLLRIFEPILGDKAESILLRGEHTRTKAVVTSKVGALAQFTKKREACLGCKALLPNGYEKKALCPHCQNNEAALYQQELSLQRTMEDKFCSLWTQCQRCQGSLHEEVLCTSRDCPIFYMRKKIRMDLDAQEKRVQRFGVPSW</sequence>
<dbReference type="PANTHER" id="PTHR10322:SF23">
    <property type="entry name" value="DNA POLYMERASE DELTA CATALYTIC SUBUNIT"/>
    <property type="match status" value="1"/>
</dbReference>
<evidence type="ECO:0000313" key="26">
    <source>
        <dbReference type="EMBL" id="KAJ6646844.1"/>
    </source>
</evidence>
<keyword evidence="6 20" id="KW-0548">Nucleotidyltransferase</keyword>
<dbReference type="Gene3D" id="1.10.287.690">
    <property type="entry name" value="Helix hairpin bin"/>
    <property type="match status" value="1"/>
</dbReference>
<reference evidence="26" key="1">
    <citation type="submission" date="2022-07" db="EMBL/GenBank/DDBJ databases">
        <authorList>
            <person name="Trinca V."/>
            <person name="Uliana J.V.C."/>
            <person name="Torres T.T."/>
            <person name="Ward R.J."/>
            <person name="Monesi N."/>
        </authorList>
    </citation>
    <scope>NUCLEOTIDE SEQUENCE</scope>
    <source>
        <strain evidence="26">HSMRA1968</strain>
        <tissue evidence="26">Whole embryos</tissue>
    </source>
</reference>
<protein>
    <recommendedName>
        <fullName evidence="20">DNA polymerase</fullName>
        <ecNumber evidence="20">2.7.7.7</ecNumber>
    </recommendedName>
</protein>
<dbReference type="InterPro" id="IPR006134">
    <property type="entry name" value="DNA-dir_DNA_pol_B_multi_dom"/>
</dbReference>
<evidence type="ECO:0000256" key="13">
    <source>
        <dbReference type="ARBA" id="ARBA00022839"/>
    </source>
</evidence>
<evidence type="ECO:0000256" key="16">
    <source>
        <dbReference type="ARBA" id="ARBA00023014"/>
    </source>
</evidence>
<comment type="subcellular location">
    <subcellularLocation>
        <location evidence="2 20">Nucleus</location>
    </subcellularLocation>
</comment>
<proteinExistence type="inferred from homology"/>
<dbReference type="PANTHER" id="PTHR10322">
    <property type="entry name" value="DNA POLYMERASE CATALYTIC SUBUNIT"/>
    <property type="match status" value="1"/>
</dbReference>
<keyword evidence="16 20" id="KW-0411">Iron-sulfur</keyword>
<keyword evidence="18 20" id="KW-0539">Nucleus</keyword>
<dbReference type="EC" id="2.7.7.7" evidence="20"/>
<evidence type="ECO:0000256" key="19">
    <source>
        <dbReference type="ARBA" id="ARBA00049244"/>
    </source>
</evidence>
<dbReference type="PROSITE" id="PS00116">
    <property type="entry name" value="DNA_POLYMERASE_B"/>
    <property type="match status" value="1"/>
</dbReference>
<feature type="domain" description="DNA-directed DNA polymerase family B multifunctional" evidence="22">
    <location>
        <begin position="528"/>
        <end position="959"/>
    </location>
</feature>
<dbReference type="GO" id="GO:0043625">
    <property type="term" value="C:delta DNA polymerase complex"/>
    <property type="evidence" value="ECO:0007669"/>
    <property type="project" value="TreeGrafter"/>
</dbReference>
<dbReference type="InterPro" id="IPR023211">
    <property type="entry name" value="DNA_pol_palm_dom_sf"/>
</dbReference>
<evidence type="ECO:0000259" key="22">
    <source>
        <dbReference type="Pfam" id="PF00136"/>
    </source>
</evidence>
<dbReference type="Gene3D" id="2.40.50.730">
    <property type="match status" value="2"/>
</dbReference>
<organism evidence="26 27">
    <name type="scientific">Pseudolycoriella hygida</name>
    <dbReference type="NCBI Taxonomy" id="35572"/>
    <lineage>
        <taxon>Eukaryota</taxon>
        <taxon>Metazoa</taxon>
        <taxon>Ecdysozoa</taxon>
        <taxon>Arthropoda</taxon>
        <taxon>Hexapoda</taxon>
        <taxon>Insecta</taxon>
        <taxon>Pterygota</taxon>
        <taxon>Neoptera</taxon>
        <taxon>Endopterygota</taxon>
        <taxon>Diptera</taxon>
        <taxon>Nematocera</taxon>
        <taxon>Sciaroidea</taxon>
        <taxon>Sciaridae</taxon>
        <taxon>Pseudolycoriella</taxon>
    </lineage>
</organism>
<evidence type="ECO:0000256" key="21">
    <source>
        <dbReference type="SAM" id="MobiDB-lite"/>
    </source>
</evidence>
<dbReference type="GO" id="GO:0003677">
    <property type="term" value="F:DNA binding"/>
    <property type="evidence" value="ECO:0007669"/>
    <property type="project" value="UniProtKB-KW"/>
</dbReference>
<comment type="similarity">
    <text evidence="3 20">Belongs to the DNA polymerase type-B family.</text>
</comment>
<dbReference type="InterPro" id="IPR006133">
    <property type="entry name" value="DNA-dir_DNA_pol_B_exonuc"/>
</dbReference>
<dbReference type="InterPro" id="IPR043502">
    <property type="entry name" value="DNA/RNA_pol_sf"/>
</dbReference>
<dbReference type="SUPFAM" id="SSF53098">
    <property type="entry name" value="Ribonuclease H-like"/>
    <property type="match status" value="1"/>
</dbReference>
<keyword evidence="13" id="KW-0269">Exonuclease</keyword>
<evidence type="ECO:0000256" key="11">
    <source>
        <dbReference type="ARBA" id="ARBA00022801"/>
    </source>
</evidence>
<evidence type="ECO:0000256" key="7">
    <source>
        <dbReference type="ARBA" id="ARBA00022705"/>
    </source>
</evidence>
<evidence type="ECO:0000256" key="6">
    <source>
        <dbReference type="ARBA" id="ARBA00022695"/>
    </source>
</evidence>
<dbReference type="AlphaFoldDB" id="A0A9Q0NAV3"/>
<dbReference type="Pfam" id="PF00136">
    <property type="entry name" value="DNA_pol_B"/>
    <property type="match status" value="1"/>
</dbReference>
<evidence type="ECO:0000256" key="9">
    <source>
        <dbReference type="ARBA" id="ARBA00022723"/>
    </source>
</evidence>
<evidence type="ECO:0000256" key="18">
    <source>
        <dbReference type="ARBA" id="ARBA00023242"/>
    </source>
</evidence>
<keyword evidence="10 20" id="KW-0863">Zinc-finger</keyword>
<dbReference type="Gene3D" id="3.30.420.10">
    <property type="entry name" value="Ribonuclease H-like superfamily/Ribonuclease H"/>
    <property type="match status" value="1"/>
</dbReference>
<dbReference type="SUPFAM" id="SSF56672">
    <property type="entry name" value="DNA/RNA polymerases"/>
    <property type="match status" value="1"/>
</dbReference>
<dbReference type="FunFam" id="2.40.50.730:FF:000007">
    <property type="entry name" value="DNA polymerase"/>
    <property type="match status" value="1"/>
</dbReference>
<dbReference type="PRINTS" id="PR00106">
    <property type="entry name" value="DNAPOLB"/>
</dbReference>
<dbReference type="InterPro" id="IPR036397">
    <property type="entry name" value="RNaseH_sf"/>
</dbReference>
<evidence type="ECO:0000256" key="20">
    <source>
        <dbReference type="RuleBase" id="RU000442"/>
    </source>
</evidence>
<evidence type="ECO:0000313" key="27">
    <source>
        <dbReference type="Proteomes" id="UP001151699"/>
    </source>
</evidence>
<dbReference type="FunFam" id="2.40.50.730:FF:000005">
    <property type="entry name" value="DNA polymerase"/>
    <property type="match status" value="1"/>
</dbReference>
<dbReference type="Proteomes" id="UP001151699">
    <property type="component" value="Chromosome A"/>
</dbReference>
<keyword evidence="27" id="KW-1185">Reference proteome</keyword>
<dbReference type="GO" id="GO:0003887">
    <property type="term" value="F:DNA-directed DNA polymerase activity"/>
    <property type="evidence" value="ECO:0007669"/>
    <property type="project" value="UniProtKB-KW"/>
</dbReference>
<keyword evidence="7 20" id="KW-0235">DNA replication</keyword>